<protein>
    <submittedName>
        <fullName evidence="1">ParB/Srx family N-terminal domain-containing protein</fullName>
    </submittedName>
</protein>
<proteinExistence type="predicted"/>
<keyword evidence="2" id="KW-1185">Reference proteome</keyword>
<name>A0ACD5HTB7_9PROT</name>
<accession>A0ACD5HTB7</accession>
<organism evidence="1 2">
    <name type="scientific">Acidithiobacillus sulfuriphilus</name>
    <dbReference type="NCBI Taxonomy" id="1867749"/>
    <lineage>
        <taxon>Bacteria</taxon>
        <taxon>Pseudomonadati</taxon>
        <taxon>Pseudomonadota</taxon>
        <taxon>Acidithiobacillia</taxon>
        <taxon>Acidithiobacillales</taxon>
        <taxon>Acidithiobacillaceae</taxon>
        <taxon>Acidithiobacillus</taxon>
    </lineage>
</organism>
<dbReference type="Proteomes" id="UP000271650">
    <property type="component" value="Chromosome"/>
</dbReference>
<dbReference type="EMBL" id="CP127527">
    <property type="protein sequence ID" value="XRI77660.1"/>
    <property type="molecule type" value="Genomic_DNA"/>
</dbReference>
<evidence type="ECO:0000313" key="1">
    <source>
        <dbReference type="EMBL" id="XRI77660.1"/>
    </source>
</evidence>
<reference evidence="1 2" key="1">
    <citation type="journal article" date="2019" name="Int. J. Syst. Evol. Microbiol.">
        <title>Acidithiobacillus sulfuriphilus sp. nov.: an extremely acidophilic sulfur-oxidizing chemolithotroph isolated from a neutral pH environment.</title>
        <authorList>
            <person name="Falagan C."/>
            <person name="Moya-Beltran A."/>
            <person name="Castro M."/>
            <person name="Quatrini R."/>
            <person name="Johnson D.B."/>
        </authorList>
    </citation>
    <scope>NUCLEOTIDE SEQUENCE [LARGE SCALE GENOMIC DNA]</scope>
    <source>
        <strain evidence="1 2">CJ-2</strain>
    </source>
</reference>
<evidence type="ECO:0000313" key="2">
    <source>
        <dbReference type="Proteomes" id="UP000271650"/>
    </source>
</evidence>
<gene>
    <name evidence="1" type="ORF">EC580_003000</name>
</gene>
<sequence length="238" mass="26473">MNDLELDLENLLFDLDNPRFNGLSDQRAALQEIVSNQGDKLWKLAQDIAQQGLNPTERVSVITNEKSDKHIVVEGNRRLAASKLLCNPARLDDMDIATSLKVKIKKLALNFDSTLVDPMPCVLFDSREEANHWIELRHTGENDGAGIVPWDGQATARFRGNNSSFQVLEFVRAKGALATNVDAQMENFPITNLDRLLGDPDGVCQGSCRVSHFLSGLFILPLRVQIYRTDRCPIACAA</sequence>